<evidence type="ECO:0000313" key="3">
    <source>
        <dbReference type="Proteomes" id="UP000623461"/>
    </source>
</evidence>
<keyword evidence="2" id="KW-0378">Hydrolase</keyword>
<dbReference type="EMBL" id="BMNZ01000004">
    <property type="protein sequence ID" value="GGM97043.1"/>
    <property type="molecule type" value="Genomic_DNA"/>
</dbReference>
<dbReference type="Pfam" id="PF02541">
    <property type="entry name" value="Ppx-GppA"/>
    <property type="match status" value="1"/>
</dbReference>
<dbReference type="GO" id="GO:0016787">
    <property type="term" value="F:hydrolase activity"/>
    <property type="evidence" value="ECO:0007669"/>
    <property type="project" value="UniProtKB-KW"/>
</dbReference>
<dbReference type="Gene3D" id="3.30.420.40">
    <property type="match status" value="1"/>
</dbReference>
<dbReference type="Proteomes" id="UP000623461">
    <property type="component" value="Unassembled WGS sequence"/>
</dbReference>
<evidence type="ECO:0000259" key="1">
    <source>
        <dbReference type="Pfam" id="PF02541"/>
    </source>
</evidence>
<protein>
    <submittedName>
        <fullName evidence="2">Hydrolase</fullName>
    </submittedName>
</protein>
<gene>
    <name evidence="2" type="ORF">GCM10009721_24790</name>
</gene>
<name>A0ABQ2I0M9_9MICO</name>
<dbReference type="Gene3D" id="3.30.420.150">
    <property type="entry name" value="Exopolyphosphatase. Domain 2"/>
    <property type="match status" value="1"/>
</dbReference>
<dbReference type="RefSeq" id="WP_030196421.1">
    <property type="nucleotide sequence ID" value="NZ_BMNZ01000004.1"/>
</dbReference>
<dbReference type="InterPro" id="IPR003695">
    <property type="entry name" value="Ppx_GppA_N"/>
</dbReference>
<dbReference type="PANTHER" id="PTHR30005">
    <property type="entry name" value="EXOPOLYPHOSPHATASE"/>
    <property type="match status" value="1"/>
</dbReference>
<feature type="domain" description="Ppx/GppA phosphatase N-terminal" evidence="1">
    <location>
        <begin position="31"/>
        <end position="324"/>
    </location>
</feature>
<evidence type="ECO:0000313" key="2">
    <source>
        <dbReference type="EMBL" id="GGM97043.1"/>
    </source>
</evidence>
<dbReference type="InterPro" id="IPR043129">
    <property type="entry name" value="ATPase_NBD"/>
</dbReference>
<sequence>MSDTTGAEGATVRVGAIDCGTNSIRLLVADVDPTTGALTDVRRRMEIVRLGHGVDRTGVIAPESMERTLAMTREYAAACRELGATRVRFVATSASRDASNAAEFIDGVRAAFAEHYGAEVSPEVVSGDEEAALSFAGATGGLAAQGVSGPYLVVDLGGGSTELVRGADHVEAARSVDIGCVRMTERHLVGDPPTDEQIGAATRDIDAALDVAESAVPIDGVATLVGLAGSVTTITAHLLRLTAYDPERIHLARSAPADMVVACDELLAMPRAQRAELPYMHPGRVDVIGAGALVWRRVVERVVDRAGVTEVVTSEHDILDGIALSAARRA</sequence>
<organism evidence="2 3">
    <name type="scientific">Terrabacter tumescens</name>
    <dbReference type="NCBI Taxonomy" id="60443"/>
    <lineage>
        <taxon>Bacteria</taxon>
        <taxon>Bacillati</taxon>
        <taxon>Actinomycetota</taxon>
        <taxon>Actinomycetes</taxon>
        <taxon>Micrococcales</taxon>
        <taxon>Intrasporangiaceae</taxon>
        <taxon>Terrabacter</taxon>
    </lineage>
</organism>
<comment type="caution">
    <text evidence="2">The sequence shown here is derived from an EMBL/GenBank/DDBJ whole genome shotgun (WGS) entry which is preliminary data.</text>
</comment>
<accession>A0ABQ2I0M9</accession>
<dbReference type="SUPFAM" id="SSF53067">
    <property type="entry name" value="Actin-like ATPase domain"/>
    <property type="match status" value="2"/>
</dbReference>
<dbReference type="InterPro" id="IPR050273">
    <property type="entry name" value="GppA/Ppx_hydrolase"/>
</dbReference>
<keyword evidence="3" id="KW-1185">Reference proteome</keyword>
<reference evidence="3" key="1">
    <citation type="journal article" date="2019" name="Int. J. Syst. Evol. Microbiol.">
        <title>The Global Catalogue of Microorganisms (GCM) 10K type strain sequencing project: providing services to taxonomists for standard genome sequencing and annotation.</title>
        <authorList>
            <consortium name="The Broad Institute Genomics Platform"/>
            <consortium name="The Broad Institute Genome Sequencing Center for Infectious Disease"/>
            <person name="Wu L."/>
            <person name="Ma J."/>
        </authorList>
    </citation>
    <scope>NUCLEOTIDE SEQUENCE [LARGE SCALE GENOMIC DNA]</scope>
    <source>
        <strain evidence="3">JCM 1365</strain>
    </source>
</reference>
<dbReference type="PANTHER" id="PTHR30005:SF13">
    <property type="entry name" value="EXOPOLYPHOSPHATASE 2"/>
    <property type="match status" value="1"/>
</dbReference>
<proteinExistence type="predicted"/>